<evidence type="ECO:0000313" key="17">
    <source>
        <dbReference type="Proteomes" id="UP001652628"/>
    </source>
</evidence>
<evidence type="ECO:0000256" key="16">
    <source>
        <dbReference type="SAM" id="Coils"/>
    </source>
</evidence>
<evidence type="ECO:0000256" key="8">
    <source>
        <dbReference type="ARBA" id="ARBA00022723"/>
    </source>
</evidence>
<evidence type="ECO:0000256" key="14">
    <source>
        <dbReference type="ARBA" id="ARBA00023136"/>
    </source>
</evidence>
<dbReference type="AlphaFoldDB" id="A0AB39ZIJ7"/>
<evidence type="ECO:0000256" key="12">
    <source>
        <dbReference type="ARBA" id="ARBA00023004"/>
    </source>
</evidence>
<feature type="binding site" description="covalent" evidence="15">
    <location>
        <position position="109"/>
    </location>
    <ligand>
        <name>heme c</name>
        <dbReference type="ChEBI" id="CHEBI:61717"/>
    </ligand>
</feature>
<evidence type="ECO:0000256" key="6">
    <source>
        <dbReference type="ARBA" id="ARBA00022660"/>
    </source>
</evidence>
<keyword evidence="14" id="KW-0472">Membrane</keyword>
<feature type="binding site" description="covalent" evidence="15">
    <location>
        <position position="108"/>
    </location>
    <ligand>
        <name>heme c</name>
        <dbReference type="ChEBI" id="CHEBI:61717"/>
    </ligand>
</feature>
<keyword evidence="16" id="KW-0175">Coiled coil</keyword>
<keyword evidence="9" id="KW-0999">Mitochondrion inner membrane</keyword>
<keyword evidence="8 15" id="KW-0479">Metal-binding</keyword>
<dbReference type="Gene3D" id="1.20.5.100">
    <property type="entry name" value="Cytochrome c1, transmembrane anchor, C-terminal"/>
    <property type="match status" value="1"/>
</dbReference>
<dbReference type="SUPFAM" id="SSF81496">
    <property type="entry name" value="Cytochrome c1 subunit of cytochrome bc1 complex (Ubiquinol-cytochrome c reductase), transmembrane anchor"/>
    <property type="match status" value="1"/>
</dbReference>
<comment type="subcellular location">
    <subcellularLocation>
        <location evidence="2">Mitochondrion inner membrane</location>
    </subcellularLocation>
</comment>
<evidence type="ECO:0000256" key="1">
    <source>
        <dbReference type="ARBA" id="ARBA00002555"/>
    </source>
</evidence>
<keyword evidence="5 15" id="KW-0349">Heme</keyword>
<keyword evidence="4" id="KW-0813">Transport</keyword>
<evidence type="ECO:0000256" key="9">
    <source>
        <dbReference type="ARBA" id="ARBA00022792"/>
    </source>
</evidence>
<dbReference type="PRINTS" id="PR00603">
    <property type="entry name" value="CYTOCHROMEC1"/>
</dbReference>
<evidence type="ECO:0000313" key="18">
    <source>
        <dbReference type="RefSeq" id="XP_016936470.4"/>
    </source>
</evidence>
<organism evidence="17 18">
    <name type="scientific">Drosophila suzukii</name>
    <name type="common">Spotted-wing drosophila fruit fly</name>
    <dbReference type="NCBI Taxonomy" id="28584"/>
    <lineage>
        <taxon>Eukaryota</taxon>
        <taxon>Metazoa</taxon>
        <taxon>Ecdysozoa</taxon>
        <taxon>Arthropoda</taxon>
        <taxon>Hexapoda</taxon>
        <taxon>Insecta</taxon>
        <taxon>Pterygota</taxon>
        <taxon>Neoptera</taxon>
        <taxon>Endopterygota</taxon>
        <taxon>Diptera</taxon>
        <taxon>Brachycera</taxon>
        <taxon>Muscomorpha</taxon>
        <taxon>Ephydroidea</taxon>
        <taxon>Drosophilidae</taxon>
        <taxon>Drosophila</taxon>
        <taxon>Sophophora</taxon>
    </lineage>
</organism>
<keyword evidence="7" id="KW-0812">Transmembrane</keyword>
<dbReference type="Gene3D" id="1.10.760.10">
    <property type="entry name" value="Cytochrome c-like domain"/>
    <property type="match status" value="1"/>
</dbReference>
<proteinExistence type="inferred from homology"/>
<dbReference type="InterPro" id="IPR002326">
    <property type="entry name" value="Cyt_c1"/>
</dbReference>
<evidence type="ECO:0000256" key="3">
    <source>
        <dbReference type="ARBA" id="ARBA00006488"/>
    </source>
</evidence>
<evidence type="ECO:0000256" key="7">
    <source>
        <dbReference type="ARBA" id="ARBA00022692"/>
    </source>
</evidence>
<keyword evidence="12 15" id="KW-0408">Iron</keyword>
<dbReference type="Pfam" id="PF02167">
    <property type="entry name" value="Cytochrom_C1"/>
    <property type="match status" value="1"/>
</dbReference>
<feature type="binding site" description="axial binding residue" evidence="15">
    <location>
        <position position="105"/>
    </location>
    <ligand>
        <name>heme c</name>
        <dbReference type="ChEBI" id="CHEBI:61717"/>
    </ligand>
    <ligandPart>
        <name>Fe</name>
        <dbReference type="ChEBI" id="CHEBI:18248"/>
    </ligandPart>
</feature>
<dbReference type="InterPro" id="IPR021157">
    <property type="entry name" value="Cyt_c1_TM_anchor_C"/>
</dbReference>
<keyword evidence="17" id="KW-1185">Reference proteome</keyword>
<feature type="coiled-coil region" evidence="16">
    <location>
        <begin position="307"/>
        <end position="342"/>
    </location>
</feature>
<evidence type="ECO:0000256" key="4">
    <source>
        <dbReference type="ARBA" id="ARBA00022448"/>
    </source>
</evidence>
<comment type="function">
    <text evidence="1">Electron carrier protein. The oxidized form of the cytochrome c heme group can accept an electron from the heme group of the cytochrome c1 subunit of cytochrome reductase. Cytochrome c then transfers this electron to the cytochrome oxidase complex, the final protein carrier in the mitochondrial electron-transport chain.</text>
</comment>
<dbReference type="GO" id="GO:0046872">
    <property type="term" value="F:metal ion binding"/>
    <property type="evidence" value="ECO:0007669"/>
    <property type="project" value="UniProtKB-KW"/>
</dbReference>
<dbReference type="GO" id="GO:0020037">
    <property type="term" value="F:heme binding"/>
    <property type="evidence" value="ECO:0007669"/>
    <property type="project" value="InterPro"/>
</dbReference>
<name>A0AB39ZIJ7_DROSZ</name>
<evidence type="ECO:0000256" key="10">
    <source>
        <dbReference type="ARBA" id="ARBA00022982"/>
    </source>
</evidence>
<evidence type="ECO:0000256" key="15">
    <source>
        <dbReference type="PIRSR" id="PIRSR602326-1"/>
    </source>
</evidence>
<dbReference type="GO" id="GO:0009055">
    <property type="term" value="F:electron transfer activity"/>
    <property type="evidence" value="ECO:0007669"/>
    <property type="project" value="InterPro"/>
</dbReference>
<keyword evidence="11" id="KW-1133">Transmembrane helix</keyword>
<dbReference type="RefSeq" id="XP_016936470.4">
    <property type="nucleotide sequence ID" value="XM_017080981.4"/>
</dbReference>
<protein>
    <submittedName>
        <fullName evidence="18 19">Uncharacterized protein Cyt-c1L</fullName>
    </submittedName>
</protein>
<evidence type="ECO:0000256" key="11">
    <source>
        <dbReference type="ARBA" id="ARBA00022989"/>
    </source>
</evidence>
<keyword evidence="6" id="KW-0679">Respiratory chain</keyword>
<evidence type="ECO:0000256" key="5">
    <source>
        <dbReference type="ARBA" id="ARBA00022617"/>
    </source>
</evidence>
<dbReference type="RefSeq" id="XP_070852801.1">
    <property type="nucleotide sequence ID" value="XM_070996700.1"/>
</dbReference>
<keyword evidence="10" id="KW-0249">Electron transport</keyword>
<comment type="similarity">
    <text evidence="3">Belongs to the cytochrome c family.</text>
</comment>
<accession>A0AB39ZIJ7</accession>
<reference evidence="18 19" key="1">
    <citation type="submission" date="2025-05" db="UniProtKB">
        <authorList>
            <consortium name="RefSeq"/>
        </authorList>
    </citation>
    <scope>IDENTIFICATION</scope>
</reference>
<gene>
    <name evidence="18 19" type="primary">Cyt-c1L</name>
</gene>
<comment type="cofactor">
    <cofactor evidence="15">
        <name>heme c</name>
        <dbReference type="ChEBI" id="CHEBI:61717"/>
    </cofactor>
    <text evidence="15">Binds 1 heme c group covalently per subunit.</text>
</comment>
<evidence type="ECO:0000256" key="2">
    <source>
        <dbReference type="ARBA" id="ARBA00004273"/>
    </source>
</evidence>
<dbReference type="InterPro" id="IPR036909">
    <property type="entry name" value="Cyt_c-like_dom_sf"/>
</dbReference>
<dbReference type="SUPFAM" id="SSF46626">
    <property type="entry name" value="Cytochrome c"/>
    <property type="match status" value="1"/>
</dbReference>
<dbReference type="PANTHER" id="PTHR10266:SF3">
    <property type="entry name" value="CYTOCHROME C1, HEME PROTEIN, MITOCHONDRIAL"/>
    <property type="match status" value="1"/>
</dbReference>
<sequence length="344" mass="38150">MANKFRNLSSKLFHLARSSFNRTSVRPRMSFPGRGGFSVARPKLWGALGALSGAAGLLIYALETSVDASSDCVHPPHQHWNHSGLLAALDKESVRRGYFVYKEVCASCHSLQYMAYRNLVGVCMTESEAKAEAEAITVRDGPNDEGEYFERPGKLSDHFPSPYANEEAARSANNGSYPPDLSYIVSARKGGEDYVFALLTGYCDPPAGFALREGLYFNPYFSGGAIAMAQAVDNEVVTFEDANVAASAAQIAKDVCVFLKWTSEPESDERRLLLIKVTLMSAFLIGISYYIKRFKWSTLKSRKIFFIPELEAQAKKEAKEAAEALRKAKEQECNKCENKNEKQE</sequence>
<dbReference type="GO" id="GO:0005743">
    <property type="term" value="C:mitochondrial inner membrane"/>
    <property type="evidence" value="ECO:0007669"/>
    <property type="project" value="UniProtKB-SubCell"/>
</dbReference>
<dbReference type="GO" id="GO:0006122">
    <property type="term" value="P:mitochondrial electron transport, ubiquinol to cytochrome c"/>
    <property type="evidence" value="ECO:0007669"/>
    <property type="project" value="TreeGrafter"/>
</dbReference>
<dbReference type="Proteomes" id="UP001652628">
    <property type="component" value="Chromosome 3"/>
</dbReference>
<dbReference type="PANTHER" id="PTHR10266">
    <property type="entry name" value="CYTOCHROME C1"/>
    <property type="match status" value="1"/>
</dbReference>
<dbReference type="GeneID" id="108014789"/>
<evidence type="ECO:0000256" key="13">
    <source>
        <dbReference type="ARBA" id="ARBA00023128"/>
    </source>
</evidence>
<feature type="binding site" description="covalent" evidence="15">
    <location>
        <position position="228"/>
    </location>
    <ligand>
        <name>heme c</name>
        <dbReference type="ChEBI" id="CHEBI:61717"/>
    </ligand>
</feature>
<keyword evidence="13" id="KW-0496">Mitochondrion</keyword>
<evidence type="ECO:0000313" key="19">
    <source>
        <dbReference type="RefSeq" id="XP_070852801.1"/>
    </source>
</evidence>